<dbReference type="PANTHER" id="PTHR13832:SF589">
    <property type="entry name" value="[PYRUVATE DEHYDROGENASE [ACETYL-TRANSFERRING]]-PHOSPHATASE 2, MITOCHONDRIAL"/>
    <property type="match status" value="1"/>
</dbReference>
<dbReference type="SUPFAM" id="SSF81606">
    <property type="entry name" value="PP2C-like"/>
    <property type="match status" value="1"/>
</dbReference>
<feature type="compositionally biased region" description="Low complexity" evidence="1">
    <location>
        <begin position="82"/>
        <end position="106"/>
    </location>
</feature>
<feature type="compositionally biased region" description="Basic and acidic residues" evidence="1">
    <location>
        <begin position="238"/>
        <end position="248"/>
    </location>
</feature>
<name>A0A9W7DF65_AMBMO</name>
<feature type="region of interest" description="Disordered" evidence="1">
    <location>
        <begin position="39"/>
        <end position="109"/>
    </location>
</feature>
<reference evidence="3" key="1">
    <citation type="submission" date="2023-04" db="EMBL/GenBank/DDBJ databases">
        <title>Ambrosiozyma monospora NBRC 1965.</title>
        <authorList>
            <person name="Ichikawa N."/>
            <person name="Sato H."/>
            <person name="Tonouchi N."/>
        </authorList>
    </citation>
    <scope>NUCLEOTIDE SEQUENCE</scope>
    <source>
        <strain evidence="3">NBRC 1965</strain>
    </source>
</reference>
<feature type="compositionally biased region" description="Polar residues" evidence="1">
    <location>
        <begin position="151"/>
        <end position="161"/>
    </location>
</feature>
<sequence length="667" mass="74816">MRLLSLVSPSLPLIPRIVTVVSKRYLSQHLAIVATPPSSSTFDLKLKKPIPTTTTSPNKTTSRKFDKNDTGGSGNGRSTAHTTTTTSRQQQQQQQQRQRQGSTTSSNPLPIVFNVNLMKVPSNYGYFSSRVNRLYNEDRYQVGILDIDLNQQRVSERPTTQSESESESESHTGPANLDLAAGQEQEQEQGQGQGQAPGWEGQPAHAVSEPKQGAVVPSASTISSDSTTSNSNLTTDTSAEKKTEKADPIKSANKGIDYNYDNKELELRIDDLNDPIYKNHYQYDKVFNFSIFDGHGGIECSEYLTKHLLETVEKFNVNDDSINRLFTFYRSKIGGYWKRYYKSLNKNIIEALNLEPDEAIDAFIEASGNGKASKIAKGGGVWNMQQFKENLKPYEFFKFRVFLSFLYTDYQFLMHENNINLKEDKNVINAGSTATSMFIYSLDKDPNDPNGYFYQDNVLSRLLIAHCGDTRAILCDKDGVAHPLTQDHHPSNPIEARRLRRFSSGLMMTDSFGEERFLNYANTRSFGDLSGKNVGVTAEPEFYEYLIGDPTKMSEYKNENKLYLEQVGVKDFGGDECFLVLISDGVTNSLIDQEVVDLIMTTTNNKGMLKGTPGEAAKEVIRFVECVGGDDNATCCVVRLSNWGHWPMVDRTGTLREEKMLFGGRRM</sequence>
<dbReference type="GO" id="GO:0004722">
    <property type="term" value="F:protein serine/threonine phosphatase activity"/>
    <property type="evidence" value="ECO:0007669"/>
    <property type="project" value="InterPro"/>
</dbReference>
<protein>
    <submittedName>
        <fullName evidence="3">Unnamed protein product</fullName>
    </submittedName>
</protein>
<dbReference type="Gene3D" id="3.60.40.10">
    <property type="entry name" value="PPM-type phosphatase domain"/>
    <property type="match status" value="1"/>
</dbReference>
<dbReference type="PROSITE" id="PS51746">
    <property type="entry name" value="PPM_2"/>
    <property type="match status" value="1"/>
</dbReference>
<keyword evidence="4" id="KW-1185">Reference proteome</keyword>
<dbReference type="InterPro" id="IPR015655">
    <property type="entry name" value="PP2C"/>
</dbReference>
<feature type="compositionally biased region" description="Low complexity" evidence="1">
    <location>
        <begin position="180"/>
        <end position="204"/>
    </location>
</feature>
<accession>A0A9W7DF65</accession>
<dbReference type="PANTHER" id="PTHR13832">
    <property type="entry name" value="PROTEIN PHOSPHATASE 2C"/>
    <property type="match status" value="1"/>
</dbReference>
<comment type="caution">
    <text evidence="3">The sequence shown here is derived from an EMBL/GenBank/DDBJ whole genome shotgun (WGS) entry which is preliminary data.</text>
</comment>
<dbReference type="CDD" id="cd00143">
    <property type="entry name" value="PP2Cc"/>
    <property type="match status" value="1"/>
</dbReference>
<proteinExistence type="predicted"/>
<feature type="region of interest" description="Disordered" evidence="1">
    <location>
        <begin position="151"/>
        <end position="255"/>
    </location>
</feature>
<dbReference type="InterPro" id="IPR001932">
    <property type="entry name" value="PPM-type_phosphatase-like_dom"/>
</dbReference>
<feature type="compositionally biased region" description="Low complexity" evidence="1">
    <location>
        <begin position="218"/>
        <end position="237"/>
    </location>
</feature>
<organism evidence="3 4">
    <name type="scientific">Ambrosiozyma monospora</name>
    <name type="common">Yeast</name>
    <name type="synonym">Endomycopsis monosporus</name>
    <dbReference type="NCBI Taxonomy" id="43982"/>
    <lineage>
        <taxon>Eukaryota</taxon>
        <taxon>Fungi</taxon>
        <taxon>Dikarya</taxon>
        <taxon>Ascomycota</taxon>
        <taxon>Saccharomycotina</taxon>
        <taxon>Pichiomycetes</taxon>
        <taxon>Pichiales</taxon>
        <taxon>Pichiaceae</taxon>
        <taxon>Ambrosiozyma</taxon>
    </lineage>
</organism>
<dbReference type="AlphaFoldDB" id="A0A9W7DF65"/>
<dbReference type="InterPro" id="IPR036457">
    <property type="entry name" value="PPM-type-like_dom_sf"/>
</dbReference>
<dbReference type="Pfam" id="PF00481">
    <property type="entry name" value="PP2C"/>
    <property type="match status" value="2"/>
</dbReference>
<evidence type="ECO:0000259" key="2">
    <source>
        <dbReference type="PROSITE" id="PS51746"/>
    </source>
</evidence>
<gene>
    <name evidence="3" type="ORF">Amon01_000284000</name>
</gene>
<feature type="compositionally biased region" description="Low complexity" evidence="1">
    <location>
        <begin position="49"/>
        <end position="60"/>
    </location>
</feature>
<evidence type="ECO:0000313" key="4">
    <source>
        <dbReference type="Proteomes" id="UP001165063"/>
    </source>
</evidence>
<evidence type="ECO:0000256" key="1">
    <source>
        <dbReference type="SAM" id="MobiDB-lite"/>
    </source>
</evidence>
<dbReference type="Proteomes" id="UP001165063">
    <property type="component" value="Unassembled WGS sequence"/>
</dbReference>
<feature type="domain" description="PPM-type phosphatase" evidence="2">
    <location>
        <begin position="269"/>
        <end position="640"/>
    </location>
</feature>
<evidence type="ECO:0000313" key="3">
    <source>
        <dbReference type="EMBL" id="GMG23782.1"/>
    </source>
</evidence>
<dbReference type="EMBL" id="BSXU01001100">
    <property type="protein sequence ID" value="GMG23782.1"/>
    <property type="molecule type" value="Genomic_DNA"/>
</dbReference>
<dbReference type="OrthoDB" id="416093at2759"/>
<dbReference type="SMART" id="SM00332">
    <property type="entry name" value="PP2Cc"/>
    <property type="match status" value="1"/>
</dbReference>